<dbReference type="Proteomes" id="UP001324380">
    <property type="component" value="Chromosome"/>
</dbReference>
<dbReference type="EMBL" id="CP139558">
    <property type="protein sequence ID" value="WPU94018.1"/>
    <property type="molecule type" value="Genomic_DNA"/>
</dbReference>
<gene>
    <name evidence="1" type="ORF">SNE25_00580</name>
</gene>
<evidence type="ECO:0000313" key="1">
    <source>
        <dbReference type="EMBL" id="WPU94018.1"/>
    </source>
</evidence>
<accession>A0ABZ0TLS2</accession>
<evidence type="ECO:0000313" key="2">
    <source>
        <dbReference type="Proteomes" id="UP001324380"/>
    </source>
</evidence>
<keyword evidence="2" id="KW-1185">Reference proteome</keyword>
<organism evidence="1 2">
    <name type="scientific">Mucilaginibacter sabulilitoris</name>
    <dbReference type="NCBI Taxonomy" id="1173583"/>
    <lineage>
        <taxon>Bacteria</taxon>
        <taxon>Pseudomonadati</taxon>
        <taxon>Bacteroidota</taxon>
        <taxon>Sphingobacteriia</taxon>
        <taxon>Sphingobacteriales</taxon>
        <taxon>Sphingobacteriaceae</taxon>
        <taxon>Mucilaginibacter</taxon>
    </lineage>
</organism>
<dbReference type="RefSeq" id="WP_321563144.1">
    <property type="nucleotide sequence ID" value="NZ_CP139558.1"/>
</dbReference>
<protein>
    <submittedName>
        <fullName evidence="1">Uncharacterized protein</fullName>
    </submittedName>
</protein>
<proteinExistence type="predicted"/>
<name>A0ABZ0TLS2_9SPHI</name>
<reference evidence="1 2" key="1">
    <citation type="submission" date="2023-11" db="EMBL/GenBank/DDBJ databases">
        <title>Analysis of the Genomes of Mucilaginibacter gossypii cycad 4 and M. sabulilitoris SNA2: microbes with the potential for plant growth promotion.</title>
        <authorList>
            <person name="Hirsch A.M."/>
            <person name="Humm E."/>
            <person name="Rubbi M."/>
            <person name="Del Vecchio G."/>
            <person name="Ha S.M."/>
            <person name="Pellegrini M."/>
            <person name="Gunsalus R.P."/>
        </authorList>
    </citation>
    <scope>NUCLEOTIDE SEQUENCE [LARGE SCALE GENOMIC DNA]</scope>
    <source>
        <strain evidence="1 2">SNA2</strain>
    </source>
</reference>
<sequence length="106" mass="12345">MDHNIYLLATDPKNPCRDVIHSRDTRLKVRVFCLNEERFSPDDNELQLYGYADDKLLAFETIDIIPEDAIDLLDAIKWYASYIDKPQMEILPEDPRPGQNVAMYGQ</sequence>